<protein>
    <submittedName>
        <fullName evidence="1">Uncharacterized protein</fullName>
    </submittedName>
</protein>
<organism evidence="1">
    <name type="scientific">marine sediment metagenome</name>
    <dbReference type="NCBI Taxonomy" id="412755"/>
    <lineage>
        <taxon>unclassified sequences</taxon>
        <taxon>metagenomes</taxon>
        <taxon>ecological metagenomes</taxon>
    </lineage>
</organism>
<reference evidence="1" key="1">
    <citation type="journal article" date="2015" name="Nature">
        <title>Complex archaea that bridge the gap between prokaryotes and eukaryotes.</title>
        <authorList>
            <person name="Spang A."/>
            <person name="Saw J.H."/>
            <person name="Jorgensen S.L."/>
            <person name="Zaremba-Niedzwiedzka K."/>
            <person name="Martijn J."/>
            <person name="Lind A.E."/>
            <person name="van Eijk R."/>
            <person name="Schleper C."/>
            <person name="Guy L."/>
            <person name="Ettema T.J."/>
        </authorList>
    </citation>
    <scope>NUCLEOTIDE SEQUENCE</scope>
</reference>
<dbReference type="EMBL" id="LAZR01000428">
    <property type="protein sequence ID" value="KKN69345.1"/>
    <property type="molecule type" value="Genomic_DNA"/>
</dbReference>
<name>A0A0F9SK38_9ZZZZ</name>
<gene>
    <name evidence="1" type="ORF">LCGC14_0442040</name>
</gene>
<accession>A0A0F9SK38</accession>
<comment type="caution">
    <text evidence="1">The sequence shown here is derived from an EMBL/GenBank/DDBJ whole genome shotgun (WGS) entry which is preliminary data.</text>
</comment>
<proteinExistence type="predicted"/>
<evidence type="ECO:0000313" key="1">
    <source>
        <dbReference type="EMBL" id="KKN69345.1"/>
    </source>
</evidence>
<dbReference type="AlphaFoldDB" id="A0A0F9SK38"/>
<sequence>MVEKKVNIIVSHSTWKKLFYMKTGPSHTFDAIISKLIENDKKIGDKK</sequence>